<organism evidence="2 3">
    <name type="scientific">Ustilaginoidea virens</name>
    <name type="common">Rice false smut fungus</name>
    <name type="synonym">Villosiclava virens</name>
    <dbReference type="NCBI Taxonomy" id="1159556"/>
    <lineage>
        <taxon>Eukaryota</taxon>
        <taxon>Fungi</taxon>
        <taxon>Dikarya</taxon>
        <taxon>Ascomycota</taxon>
        <taxon>Pezizomycotina</taxon>
        <taxon>Sordariomycetes</taxon>
        <taxon>Hypocreomycetidae</taxon>
        <taxon>Hypocreales</taxon>
        <taxon>Clavicipitaceae</taxon>
        <taxon>Ustilaginoidea</taxon>
    </lineage>
</organism>
<sequence length="248" mass="24563">MAGSLSHWHCRRQCFQCSLDSARSQACPRAASASAAGAVNASFPLAACSLQLAACSLQLGACSLPSQTNTRRARARVLAMMSWLTDQRPETACPPRQLHKRTDSAGPGLTNRVASDQRSCQVGNGSSALLSLGSVASAGFLASSQAESSSTLFSAAAPAASGTTPGSASSFLIVASSSSSIPSSSSAAAVAVSVMPTSPSASVFPGAGPSFSSPRSAAPTFSSGSSVTPISSMVSSLTSCASASAVSC</sequence>
<protein>
    <submittedName>
        <fullName evidence="2">Uncharacterized protein</fullName>
    </submittedName>
</protein>
<name>A0A1B5L602_USTVR</name>
<dbReference type="AlphaFoldDB" id="A0A1B5L602"/>
<dbReference type="Proteomes" id="UP000054053">
    <property type="component" value="Unassembled WGS sequence"/>
</dbReference>
<gene>
    <name evidence="2" type="ORF">UVI_02036420</name>
</gene>
<reference evidence="3" key="1">
    <citation type="journal article" date="2016" name="Genome Announc.">
        <title>Genome sequence of Ustilaginoidea virens IPU010, a rice pathogenic fungus causing false smut.</title>
        <authorList>
            <person name="Kumagai T."/>
            <person name="Ishii T."/>
            <person name="Terai G."/>
            <person name="Umemura M."/>
            <person name="Machida M."/>
            <person name="Asai K."/>
        </authorList>
    </citation>
    <scope>NUCLEOTIDE SEQUENCE [LARGE SCALE GENOMIC DNA]</scope>
    <source>
        <strain evidence="3">IPU010</strain>
    </source>
</reference>
<evidence type="ECO:0000313" key="2">
    <source>
        <dbReference type="EMBL" id="GAO19006.1"/>
    </source>
</evidence>
<proteinExistence type="predicted"/>
<comment type="caution">
    <text evidence="2">The sequence shown here is derived from an EMBL/GenBank/DDBJ whole genome shotgun (WGS) entry which is preliminary data.</text>
</comment>
<dbReference type="EMBL" id="BBTG02000019">
    <property type="protein sequence ID" value="GAO19006.1"/>
    <property type="molecule type" value="Genomic_DNA"/>
</dbReference>
<accession>A0A1B5L602</accession>
<evidence type="ECO:0000256" key="1">
    <source>
        <dbReference type="SAM" id="MobiDB-lite"/>
    </source>
</evidence>
<feature type="region of interest" description="Disordered" evidence="1">
    <location>
        <begin position="89"/>
        <end position="112"/>
    </location>
</feature>
<evidence type="ECO:0000313" key="3">
    <source>
        <dbReference type="Proteomes" id="UP000054053"/>
    </source>
</evidence>